<evidence type="ECO:0000313" key="3">
    <source>
        <dbReference type="Proteomes" id="UP000176445"/>
    </source>
</evidence>
<keyword evidence="1" id="KW-0812">Transmembrane</keyword>
<dbReference type="Proteomes" id="UP000176445">
    <property type="component" value="Unassembled WGS sequence"/>
</dbReference>
<dbReference type="AlphaFoldDB" id="A0A1F6CMW1"/>
<reference evidence="2 3" key="1">
    <citation type="journal article" date="2016" name="Nat. Commun.">
        <title>Thousands of microbial genomes shed light on interconnected biogeochemical processes in an aquifer system.</title>
        <authorList>
            <person name="Anantharaman K."/>
            <person name="Brown C.T."/>
            <person name="Hug L.A."/>
            <person name="Sharon I."/>
            <person name="Castelle C.J."/>
            <person name="Probst A.J."/>
            <person name="Thomas B.C."/>
            <person name="Singh A."/>
            <person name="Wilkins M.J."/>
            <person name="Karaoz U."/>
            <person name="Brodie E.L."/>
            <person name="Williams K.H."/>
            <person name="Hubbard S.S."/>
            <person name="Banfield J.F."/>
        </authorList>
    </citation>
    <scope>NUCLEOTIDE SEQUENCE [LARGE SCALE GENOMIC DNA]</scope>
</reference>
<feature type="transmembrane region" description="Helical" evidence="1">
    <location>
        <begin position="71"/>
        <end position="89"/>
    </location>
</feature>
<organism evidence="2 3">
    <name type="scientific">Candidatus Kaiserbacteria bacterium RIFCSPHIGHO2_01_FULL_54_36b</name>
    <dbReference type="NCBI Taxonomy" id="1798483"/>
    <lineage>
        <taxon>Bacteria</taxon>
        <taxon>Candidatus Kaiseribacteriota</taxon>
    </lineage>
</organism>
<gene>
    <name evidence="2" type="ORF">A2704_02875</name>
</gene>
<evidence type="ECO:0000256" key="1">
    <source>
        <dbReference type="SAM" id="Phobius"/>
    </source>
</evidence>
<comment type="caution">
    <text evidence="2">The sequence shown here is derived from an EMBL/GenBank/DDBJ whole genome shotgun (WGS) entry which is preliminary data.</text>
</comment>
<accession>A0A1F6CMW1</accession>
<proteinExistence type="predicted"/>
<keyword evidence="1" id="KW-0472">Membrane</keyword>
<keyword evidence="1" id="KW-1133">Transmembrane helix</keyword>
<name>A0A1F6CMW1_9BACT</name>
<evidence type="ECO:0000313" key="2">
    <source>
        <dbReference type="EMBL" id="OGG50546.1"/>
    </source>
</evidence>
<protein>
    <submittedName>
        <fullName evidence="2">Uncharacterized protein</fullName>
    </submittedName>
</protein>
<sequence>MYSELWVLLIVAAAVVFALWAIANGIFMGMNVVYGGICWFGISLVVWATFILGYTASTIVVGYLLGSGERGYLVGFALFAVPWLAGLPIGNKLVPLLSVDVFGRGPVWRWRVTPNDVLWPS</sequence>
<feature type="transmembrane region" description="Helical" evidence="1">
    <location>
        <begin position="39"/>
        <end position="65"/>
    </location>
</feature>
<feature type="transmembrane region" description="Helical" evidence="1">
    <location>
        <begin position="6"/>
        <end position="27"/>
    </location>
</feature>
<dbReference type="EMBL" id="MFKW01000049">
    <property type="protein sequence ID" value="OGG50546.1"/>
    <property type="molecule type" value="Genomic_DNA"/>
</dbReference>